<dbReference type="GeneID" id="103586227"/>
<gene>
    <name evidence="3" type="primary">TEX40</name>
</gene>
<dbReference type="PANTHER" id="PTHR42155:SF1">
    <property type="entry name" value="CATION CHANNEL SPERM-ASSOCIATED AUXILIARY SUBUNIT ZETA"/>
    <property type="match status" value="1"/>
</dbReference>
<feature type="region of interest" description="Disordered" evidence="1">
    <location>
        <begin position="1"/>
        <end position="24"/>
    </location>
</feature>
<proteinExistence type="predicted"/>
<dbReference type="PANTHER" id="PTHR42155">
    <property type="entry name" value="CATION CHANNEL SPERM-ASSOCIATED PROTEIN SUBUNIT ZETA"/>
    <property type="match status" value="1"/>
</dbReference>
<organism evidence="2 3">
    <name type="scientific">Galeopterus variegatus</name>
    <name type="common">Malayan flying lemur</name>
    <name type="synonym">Cynocephalus variegatus</name>
    <dbReference type="NCBI Taxonomy" id="482537"/>
    <lineage>
        <taxon>Eukaryota</taxon>
        <taxon>Metazoa</taxon>
        <taxon>Chordata</taxon>
        <taxon>Craniata</taxon>
        <taxon>Vertebrata</taxon>
        <taxon>Euteleostomi</taxon>
        <taxon>Mammalia</taxon>
        <taxon>Eutheria</taxon>
        <taxon>Euarchontoglires</taxon>
        <taxon>Dermoptera</taxon>
        <taxon>Cynocephalidae</taxon>
        <taxon>Galeopterus</taxon>
    </lineage>
</organism>
<evidence type="ECO:0000313" key="3">
    <source>
        <dbReference type="RefSeq" id="XP_008565675.1"/>
    </source>
</evidence>
<protein>
    <submittedName>
        <fullName evidence="3">Testis-expressed sequence 40 protein</fullName>
    </submittedName>
</protein>
<name>A0ABM0QBD4_GALVR</name>
<dbReference type="RefSeq" id="XP_008565675.1">
    <property type="nucleotide sequence ID" value="XM_008567453.1"/>
</dbReference>
<keyword evidence="2" id="KW-1185">Reference proteome</keyword>
<evidence type="ECO:0000313" key="2">
    <source>
        <dbReference type="Proteomes" id="UP000694923"/>
    </source>
</evidence>
<feature type="compositionally biased region" description="Pro residues" evidence="1">
    <location>
        <begin position="9"/>
        <end position="23"/>
    </location>
</feature>
<dbReference type="Proteomes" id="UP000694923">
    <property type="component" value="Unplaced"/>
</dbReference>
<evidence type="ECO:0000256" key="1">
    <source>
        <dbReference type="SAM" id="MobiDB-lite"/>
    </source>
</evidence>
<sequence>MRERGPAQGPRPQPALPSRPSSPRPLVCLVVCGPQVSPELPDRRGSDRASPHSNDIRNLWTTVTLSQSHLNLPLAGVCEDFDGEGGVSKTRRWSDQKDLWEDDGEDFNLSPGDLDERNFLERELHRGGSLENLLEGDDDSKSESEKSSSMSSLNIPKYTPHRAYWAEQQNRLPLPLMELMENEALEILTKALQSYQSAIGGEHFMTKELQRYIEALRRRRNKRLNVKVH</sequence>
<dbReference type="InterPro" id="IPR039019">
    <property type="entry name" value="CATSPERZ"/>
</dbReference>
<accession>A0ABM0QBD4</accession>
<feature type="region of interest" description="Disordered" evidence="1">
    <location>
        <begin position="130"/>
        <end position="154"/>
    </location>
</feature>
<reference evidence="3" key="1">
    <citation type="submission" date="2025-08" db="UniProtKB">
        <authorList>
            <consortium name="RefSeq"/>
        </authorList>
    </citation>
    <scope>IDENTIFICATION</scope>
</reference>